<proteinExistence type="predicted"/>
<dbReference type="AlphaFoldDB" id="A0A9N7UZM3"/>
<reference evidence="2" key="1">
    <citation type="submission" date="2020-03" db="EMBL/GenBank/DDBJ databases">
        <authorList>
            <person name="Weist P."/>
        </authorList>
    </citation>
    <scope>NUCLEOTIDE SEQUENCE</scope>
</reference>
<dbReference type="Proteomes" id="UP001153269">
    <property type="component" value="Unassembled WGS sequence"/>
</dbReference>
<accession>A0A9N7UZM3</accession>
<gene>
    <name evidence="2" type="ORF">PLEPLA_LOCUS27523</name>
</gene>
<feature type="region of interest" description="Disordered" evidence="1">
    <location>
        <begin position="61"/>
        <end position="100"/>
    </location>
</feature>
<name>A0A9N7UZM3_PLEPL</name>
<evidence type="ECO:0000313" key="2">
    <source>
        <dbReference type="EMBL" id="CAB1439754.1"/>
    </source>
</evidence>
<evidence type="ECO:0000313" key="3">
    <source>
        <dbReference type="Proteomes" id="UP001153269"/>
    </source>
</evidence>
<sequence>MSADTEEVTPPPDDTEEVTPPPDVTLGEEPKNEDQSSSSSCSCCSSCCCFPTRWRNSFPFFRRRSPDSSRSLDTSSDEDSSQWVGALMSIGSMDQPTSSR</sequence>
<keyword evidence="3" id="KW-1185">Reference proteome</keyword>
<organism evidence="2 3">
    <name type="scientific">Pleuronectes platessa</name>
    <name type="common">European plaice</name>
    <dbReference type="NCBI Taxonomy" id="8262"/>
    <lineage>
        <taxon>Eukaryota</taxon>
        <taxon>Metazoa</taxon>
        <taxon>Chordata</taxon>
        <taxon>Craniata</taxon>
        <taxon>Vertebrata</taxon>
        <taxon>Euteleostomi</taxon>
        <taxon>Actinopterygii</taxon>
        <taxon>Neopterygii</taxon>
        <taxon>Teleostei</taxon>
        <taxon>Neoteleostei</taxon>
        <taxon>Acanthomorphata</taxon>
        <taxon>Carangaria</taxon>
        <taxon>Pleuronectiformes</taxon>
        <taxon>Pleuronectoidei</taxon>
        <taxon>Pleuronectidae</taxon>
        <taxon>Pleuronectes</taxon>
    </lineage>
</organism>
<feature type="region of interest" description="Disordered" evidence="1">
    <location>
        <begin position="1"/>
        <end position="43"/>
    </location>
</feature>
<dbReference type="EMBL" id="CADEAL010002330">
    <property type="protein sequence ID" value="CAB1439754.1"/>
    <property type="molecule type" value="Genomic_DNA"/>
</dbReference>
<evidence type="ECO:0000256" key="1">
    <source>
        <dbReference type="SAM" id="MobiDB-lite"/>
    </source>
</evidence>
<feature type="compositionally biased region" description="Acidic residues" evidence="1">
    <location>
        <begin position="1"/>
        <end position="17"/>
    </location>
</feature>
<protein>
    <submittedName>
        <fullName evidence="2">Uncharacterized protein</fullName>
    </submittedName>
</protein>
<comment type="caution">
    <text evidence="2">The sequence shown here is derived from an EMBL/GenBank/DDBJ whole genome shotgun (WGS) entry which is preliminary data.</text>
</comment>